<dbReference type="EMBL" id="SPLM01000111">
    <property type="protein sequence ID" value="TMW58637.1"/>
    <property type="molecule type" value="Genomic_DNA"/>
</dbReference>
<gene>
    <name evidence="1" type="ORF">Poli38472_010196</name>
</gene>
<dbReference type="Proteomes" id="UP000794436">
    <property type="component" value="Unassembled WGS sequence"/>
</dbReference>
<organism evidence="1 2">
    <name type="scientific">Pythium oligandrum</name>
    <name type="common">Mycoparasitic fungus</name>
    <dbReference type="NCBI Taxonomy" id="41045"/>
    <lineage>
        <taxon>Eukaryota</taxon>
        <taxon>Sar</taxon>
        <taxon>Stramenopiles</taxon>
        <taxon>Oomycota</taxon>
        <taxon>Peronosporomycetes</taxon>
        <taxon>Pythiales</taxon>
        <taxon>Pythiaceae</taxon>
        <taxon>Pythium</taxon>
    </lineage>
</organism>
<proteinExistence type="predicted"/>
<protein>
    <submittedName>
        <fullName evidence="1">Uncharacterized protein</fullName>
    </submittedName>
</protein>
<comment type="caution">
    <text evidence="1">The sequence shown here is derived from an EMBL/GenBank/DDBJ whole genome shotgun (WGS) entry which is preliminary data.</text>
</comment>
<dbReference type="AlphaFoldDB" id="A0A8K1FGF2"/>
<name>A0A8K1FGF2_PYTOL</name>
<evidence type="ECO:0000313" key="2">
    <source>
        <dbReference type="Proteomes" id="UP000794436"/>
    </source>
</evidence>
<accession>A0A8K1FGF2</accession>
<reference evidence="1" key="1">
    <citation type="submission" date="2019-03" db="EMBL/GenBank/DDBJ databases">
        <title>Long read genome sequence of the mycoparasitic Pythium oligandrum ATCC 38472 isolated from sugarbeet rhizosphere.</title>
        <authorList>
            <person name="Gaulin E."/>
        </authorList>
    </citation>
    <scope>NUCLEOTIDE SEQUENCE</scope>
    <source>
        <strain evidence="1">ATCC 38472_TT</strain>
    </source>
</reference>
<evidence type="ECO:0000313" key="1">
    <source>
        <dbReference type="EMBL" id="TMW58637.1"/>
    </source>
</evidence>
<sequence>MKRHDEDEGDALSRKKARVLKHKSALKRVEKPLAPADACVGVVVLGNSTLLRHVTSFLPGIPHRLLELEVNNGVTMDARRKANKAVRDLDGLNMYLDRETPQVKSLIENHRLAYRSLTDMAIETN</sequence>
<keyword evidence="2" id="KW-1185">Reference proteome</keyword>